<proteinExistence type="predicted"/>
<dbReference type="EMBL" id="FNCA01000014">
    <property type="protein sequence ID" value="SDG37314.1"/>
    <property type="molecule type" value="Genomic_DNA"/>
</dbReference>
<gene>
    <name evidence="3" type="ORF">SAMN04488589_2841</name>
</gene>
<dbReference type="Proteomes" id="UP000199259">
    <property type="component" value="Unassembled WGS sequence"/>
</dbReference>
<protein>
    <submittedName>
        <fullName evidence="3">Uncharacterized protein</fullName>
    </submittedName>
</protein>
<organism evidence="3 4">
    <name type="scientific">Methanolobus vulcani</name>
    <dbReference type="NCBI Taxonomy" id="38026"/>
    <lineage>
        <taxon>Archaea</taxon>
        <taxon>Methanobacteriati</taxon>
        <taxon>Methanobacteriota</taxon>
        <taxon>Stenosarchaea group</taxon>
        <taxon>Methanomicrobia</taxon>
        <taxon>Methanosarcinales</taxon>
        <taxon>Methanosarcinaceae</taxon>
        <taxon>Methanolobus</taxon>
    </lineage>
</organism>
<dbReference type="OrthoDB" id="125884at2157"/>
<feature type="region of interest" description="Disordered" evidence="1">
    <location>
        <begin position="121"/>
        <end position="191"/>
    </location>
</feature>
<evidence type="ECO:0000313" key="4">
    <source>
        <dbReference type="Proteomes" id="UP000199259"/>
    </source>
</evidence>
<dbReference type="RefSeq" id="WP_091711099.1">
    <property type="nucleotide sequence ID" value="NZ_FNCA01000014.1"/>
</dbReference>
<sequence>MISGKRQGALLTIFVILLTFIVIPAAAVAPPIILEGNLQIDGQPAAVGTEVTLVVDGNVVGGTTVTTEGLIGDERSNRLGLSSDYDVVMIYVNGVEAQTLDLKNYQEEVVSLDISAASSVQETPVEYEKSTSGGGGGFGTSTENAEVEASSVSESASSETEETILESTTEEPAAEVADEQVSEPGTSSSSSSGTIAIVVLALVGIVIVSYGYRSRK</sequence>
<feature type="transmembrane region" description="Helical" evidence="2">
    <location>
        <begin position="193"/>
        <end position="212"/>
    </location>
</feature>
<evidence type="ECO:0000256" key="2">
    <source>
        <dbReference type="SAM" id="Phobius"/>
    </source>
</evidence>
<evidence type="ECO:0000256" key="1">
    <source>
        <dbReference type="SAM" id="MobiDB-lite"/>
    </source>
</evidence>
<keyword evidence="2" id="KW-1133">Transmembrane helix</keyword>
<accession>A0A7Z7AZ84</accession>
<feature type="compositionally biased region" description="Low complexity" evidence="1">
    <location>
        <begin position="140"/>
        <end position="158"/>
    </location>
</feature>
<dbReference type="AlphaFoldDB" id="A0A7Z7AZ84"/>
<comment type="caution">
    <text evidence="3">The sequence shown here is derived from an EMBL/GenBank/DDBJ whole genome shotgun (WGS) entry which is preliminary data.</text>
</comment>
<reference evidence="3 4" key="1">
    <citation type="submission" date="2016-10" db="EMBL/GenBank/DDBJ databases">
        <authorList>
            <person name="Varghese N."/>
            <person name="Submissions S."/>
        </authorList>
    </citation>
    <scope>NUCLEOTIDE SEQUENCE [LARGE SCALE GENOMIC DNA]</scope>
    <source>
        <strain evidence="3 4">PL 12/M</strain>
    </source>
</reference>
<keyword evidence="2" id="KW-0812">Transmembrane</keyword>
<keyword evidence="4" id="KW-1185">Reference proteome</keyword>
<keyword evidence="2" id="KW-0472">Membrane</keyword>
<evidence type="ECO:0000313" key="3">
    <source>
        <dbReference type="EMBL" id="SDG37314.1"/>
    </source>
</evidence>
<name>A0A7Z7AZ84_9EURY</name>
<feature type="compositionally biased region" description="Acidic residues" evidence="1">
    <location>
        <begin position="159"/>
        <end position="181"/>
    </location>
</feature>